<organism evidence="9 10">
    <name type="scientific">Frankliniella fusca</name>
    <dbReference type="NCBI Taxonomy" id="407009"/>
    <lineage>
        <taxon>Eukaryota</taxon>
        <taxon>Metazoa</taxon>
        <taxon>Ecdysozoa</taxon>
        <taxon>Arthropoda</taxon>
        <taxon>Hexapoda</taxon>
        <taxon>Insecta</taxon>
        <taxon>Pterygota</taxon>
        <taxon>Neoptera</taxon>
        <taxon>Paraneoptera</taxon>
        <taxon>Thysanoptera</taxon>
        <taxon>Terebrantia</taxon>
        <taxon>Thripoidea</taxon>
        <taxon>Thripidae</taxon>
        <taxon>Frankliniella</taxon>
    </lineage>
</organism>
<evidence type="ECO:0000256" key="6">
    <source>
        <dbReference type="ARBA" id="ARBA00023242"/>
    </source>
</evidence>
<evidence type="ECO:0000256" key="5">
    <source>
        <dbReference type="ARBA" id="ARBA00022833"/>
    </source>
</evidence>
<dbReference type="InterPro" id="IPR036236">
    <property type="entry name" value="Znf_C2H2_sf"/>
</dbReference>
<evidence type="ECO:0000256" key="2">
    <source>
        <dbReference type="ARBA" id="ARBA00022723"/>
    </source>
</evidence>
<keyword evidence="6" id="KW-0539">Nucleus</keyword>
<dbReference type="PROSITE" id="PS50157">
    <property type="entry name" value="ZINC_FINGER_C2H2_2"/>
    <property type="match status" value="3"/>
</dbReference>
<comment type="subcellular location">
    <subcellularLocation>
        <location evidence="1">Nucleus</location>
    </subcellularLocation>
</comment>
<dbReference type="GO" id="GO:0005634">
    <property type="term" value="C:nucleus"/>
    <property type="evidence" value="ECO:0007669"/>
    <property type="project" value="UniProtKB-SubCell"/>
</dbReference>
<keyword evidence="3" id="KW-0677">Repeat</keyword>
<keyword evidence="5" id="KW-0862">Zinc</keyword>
<keyword evidence="10" id="KW-1185">Reference proteome</keyword>
<evidence type="ECO:0000256" key="1">
    <source>
        <dbReference type="ARBA" id="ARBA00004123"/>
    </source>
</evidence>
<dbReference type="Gene3D" id="3.30.160.60">
    <property type="entry name" value="Classic Zinc Finger"/>
    <property type="match status" value="2"/>
</dbReference>
<evidence type="ECO:0000256" key="3">
    <source>
        <dbReference type="ARBA" id="ARBA00022737"/>
    </source>
</evidence>
<dbReference type="Proteomes" id="UP001219518">
    <property type="component" value="Unassembled WGS sequence"/>
</dbReference>
<dbReference type="FunFam" id="3.30.160.60:FF:000100">
    <property type="entry name" value="Zinc finger 45-like"/>
    <property type="match status" value="1"/>
</dbReference>
<dbReference type="GO" id="GO:0008270">
    <property type="term" value="F:zinc ion binding"/>
    <property type="evidence" value="ECO:0007669"/>
    <property type="project" value="UniProtKB-KW"/>
</dbReference>
<accession>A0AAE1LE74</accession>
<evidence type="ECO:0000313" key="9">
    <source>
        <dbReference type="EMBL" id="KAK3915499.1"/>
    </source>
</evidence>
<sequence length="122" mass="14121">MLGVSCLIDLSPFALILSYIQHYEPVLSSLRAQSQLQCSDCAQHFPNFRLLTQHRRTEHQGGRPYSCPHCDAAFKRSEHLARHMLRHTGETPFTCPYCQSRFRRRDCMIQHVKKHAIATVVT</sequence>
<dbReference type="GO" id="GO:0000977">
    <property type="term" value="F:RNA polymerase II transcription regulatory region sequence-specific DNA binding"/>
    <property type="evidence" value="ECO:0007669"/>
    <property type="project" value="TreeGrafter"/>
</dbReference>
<feature type="domain" description="C2H2-type" evidence="8">
    <location>
        <begin position="65"/>
        <end position="92"/>
    </location>
</feature>
<dbReference type="InterPro" id="IPR013087">
    <property type="entry name" value="Znf_C2H2_type"/>
</dbReference>
<protein>
    <submittedName>
        <fullName evidence="9">Zinc finger protein 316</fullName>
    </submittedName>
</protein>
<feature type="domain" description="C2H2-type" evidence="8">
    <location>
        <begin position="93"/>
        <end position="116"/>
    </location>
</feature>
<dbReference type="EMBL" id="JAHWGI010000440">
    <property type="protein sequence ID" value="KAK3915499.1"/>
    <property type="molecule type" value="Genomic_DNA"/>
</dbReference>
<dbReference type="SMART" id="SM00355">
    <property type="entry name" value="ZnF_C2H2"/>
    <property type="match status" value="3"/>
</dbReference>
<comment type="caution">
    <text evidence="9">The sequence shown here is derived from an EMBL/GenBank/DDBJ whole genome shotgun (WGS) entry which is preliminary data.</text>
</comment>
<keyword evidence="4 7" id="KW-0863">Zinc-finger</keyword>
<dbReference type="SUPFAM" id="SSF57667">
    <property type="entry name" value="beta-beta-alpha zinc fingers"/>
    <property type="match status" value="1"/>
</dbReference>
<reference evidence="9" key="1">
    <citation type="submission" date="2021-07" db="EMBL/GenBank/DDBJ databases">
        <authorList>
            <person name="Catto M.A."/>
            <person name="Jacobson A."/>
            <person name="Kennedy G."/>
            <person name="Labadie P."/>
            <person name="Hunt B.G."/>
            <person name="Srinivasan R."/>
        </authorList>
    </citation>
    <scope>NUCLEOTIDE SEQUENCE</scope>
    <source>
        <strain evidence="9">PL_HMW_Pooled</strain>
        <tissue evidence="9">Head</tissue>
    </source>
</reference>
<feature type="domain" description="C2H2-type" evidence="8">
    <location>
        <begin position="36"/>
        <end position="64"/>
    </location>
</feature>
<dbReference type="Pfam" id="PF00096">
    <property type="entry name" value="zf-C2H2"/>
    <property type="match status" value="3"/>
</dbReference>
<name>A0AAE1LE74_9NEOP</name>
<proteinExistence type="predicted"/>
<keyword evidence="2" id="KW-0479">Metal-binding</keyword>
<dbReference type="FunFam" id="3.30.160.60:FF:001182">
    <property type="entry name" value="Zinc finger, C2H2 type"/>
    <property type="match status" value="1"/>
</dbReference>
<evidence type="ECO:0000256" key="7">
    <source>
        <dbReference type="PROSITE-ProRule" id="PRU00042"/>
    </source>
</evidence>
<evidence type="ECO:0000259" key="8">
    <source>
        <dbReference type="PROSITE" id="PS50157"/>
    </source>
</evidence>
<evidence type="ECO:0000313" key="10">
    <source>
        <dbReference type="Proteomes" id="UP001219518"/>
    </source>
</evidence>
<reference evidence="9" key="2">
    <citation type="journal article" date="2023" name="BMC Genomics">
        <title>Pest status, molecular evolution, and epigenetic factors derived from the genome assembly of Frankliniella fusca, a thysanopteran phytovirus vector.</title>
        <authorList>
            <person name="Catto M.A."/>
            <person name="Labadie P.E."/>
            <person name="Jacobson A.L."/>
            <person name="Kennedy G.G."/>
            <person name="Srinivasan R."/>
            <person name="Hunt B.G."/>
        </authorList>
    </citation>
    <scope>NUCLEOTIDE SEQUENCE</scope>
    <source>
        <strain evidence="9">PL_HMW_Pooled</strain>
    </source>
</reference>
<dbReference type="PANTHER" id="PTHR24379">
    <property type="entry name" value="KRAB AND ZINC FINGER DOMAIN-CONTAINING"/>
    <property type="match status" value="1"/>
</dbReference>
<dbReference type="GO" id="GO:0000981">
    <property type="term" value="F:DNA-binding transcription factor activity, RNA polymerase II-specific"/>
    <property type="evidence" value="ECO:0007669"/>
    <property type="project" value="TreeGrafter"/>
</dbReference>
<dbReference type="PROSITE" id="PS00028">
    <property type="entry name" value="ZINC_FINGER_C2H2_1"/>
    <property type="match status" value="3"/>
</dbReference>
<gene>
    <name evidence="9" type="ORF">KUF71_005806</name>
</gene>
<dbReference type="PANTHER" id="PTHR24379:SF127">
    <property type="entry name" value="BLOODY FINGERS-RELATED"/>
    <property type="match status" value="1"/>
</dbReference>
<dbReference type="AlphaFoldDB" id="A0AAE1LE74"/>
<evidence type="ECO:0000256" key="4">
    <source>
        <dbReference type="ARBA" id="ARBA00022771"/>
    </source>
</evidence>